<evidence type="ECO:0000256" key="1">
    <source>
        <dbReference type="SAM" id="MobiDB-lite"/>
    </source>
</evidence>
<evidence type="ECO:0000313" key="3">
    <source>
        <dbReference type="Proteomes" id="UP001164929"/>
    </source>
</evidence>
<protein>
    <submittedName>
        <fullName evidence="2">Uncharacterized protein</fullName>
    </submittedName>
</protein>
<comment type="caution">
    <text evidence="2">The sequence shown here is derived from an EMBL/GenBank/DDBJ whole genome shotgun (WGS) entry which is preliminary data.</text>
</comment>
<dbReference type="AlphaFoldDB" id="A0AAD6MDM5"/>
<proteinExistence type="predicted"/>
<name>A0AAD6MDM5_9ROSI</name>
<evidence type="ECO:0000313" key="2">
    <source>
        <dbReference type="EMBL" id="KAJ6983341.1"/>
    </source>
</evidence>
<dbReference type="EMBL" id="JAQIZT010000010">
    <property type="protein sequence ID" value="KAJ6983341.1"/>
    <property type="molecule type" value="Genomic_DNA"/>
</dbReference>
<keyword evidence="3" id="KW-1185">Reference proteome</keyword>
<sequence length="71" mass="8150">MGKASYDGRFIRAPSPTLKARVCKGSIVIFKRIRFSLRAKRKKGNTESLIIQREHSTRIDQGGMVREEEED</sequence>
<gene>
    <name evidence="2" type="ORF">NC653_026217</name>
</gene>
<organism evidence="2 3">
    <name type="scientific">Populus alba x Populus x berolinensis</name>
    <dbReference type="NCBI Taxonomy" id="444605"/>
    <lineage>
        <taxon>Eukaryota</taxon>
        <taxon>Viridiplantae</taxon>
        <taxon>Streptophyta</taxon>
        <taxon>Embryophyta</taxon>
        <taxon>Tracheophyta</taxon>
        <taxon>Spermatophyta</taxon>
        <taxon>Magnoliopsida</taxon>
        <taxon>eudicotyledons</taxon>
        <taxon>Gunneridae</taxon>
        <taxon>Pentapetalae</taxon>
        <taxon>rosids</taxon>
        <taxon>fabids</taxon>
        <taxon>Malpighiales</taxon>
        <taxon>Salicaceae</taxon>
        <taxon>Saliceae</taxon>
        <taxon>Populus</taxon>
    </lineage>
</organism>
<feature type="region of interest" description="Disordered" evidence="1">
    <location>
        <begin position="46"/>
        <end position="71"/>
    </location>
</feature>
<dbReference type="Proteomes" id="UP001164929">
    <property type="component" value="Chromosome 10"/>
</dbReference>
<reference evidence="2" key="1">
    <citation type="journal article" date="2023" name="Mol. Ecol. Resour.">
        <title>Chromosome-level genome assembly of a triploid poplar Populus alba 'Berolinensis'.</title>
        <authorList>
            <person name="Chen S."/>
            <person name="Yu Y."/>
            <person name="Wang X."/>
            <person name="Wang S."/>
            <person name="Zhang T."/>
            <person name="Zhou Y."/>
            <person name="He R."/>
            <person name="Meng N."/>
            <person name="Wang Y."/>
            <person name="Liu W."/>
            <person name="Liu Z."/>
            <person name="Liu J."/>
            <person name="Guo Q."/>
            <person name="Huang H."/>
            <person name="Sederoff R.R."/>
            <person name="Wang G."/>
            <person name="Qu G."/>
            <person name="Chen S."/>
        </authorList>
    </citation>
    <scope>NUCLEOTIDE SEQUENCE</scope>
    <source>
        <strain evidence="2">SC-2020</strain>
    </source>
</reference>
<accession>A0AAD6MDM5</accession>